<dbReference type="Proteomes" id="UP000015241">
    <property type="component" value="Unassembled WGS sequence"/>
</dbReference>
<dbReference type="AlphaFoldDB" id="S8DHM0"/>
<feature type="non-terminal residue" evidence="1">
    <location>
        <position position="1"/>
    </location>
</feature>
<organism evidence="1 2">
    <name type="scientific">Fomitopsis schrenkii</name>
    <name type="common">Brown rot fungus</name>
    <dbReference type="NCBI Taxonomy" id="2126942"/>
    <lineage>
        <taxon>Eukaryota</taxon>
        <taxon>Fungi</taxon>
        <taxon>Dikarya</taxon>
        <taxon>Basidiomycota</taxon>
        <taxon>Agaricomycotina</taxon>
        <taxon>Agaricomycetes</taxon>
        <taxon>Polyporales</taxon>
        <taxon>Fomitopsis</taxon>
    </lineage>
</organism>
<reference evidence="1 2" key="1">
    <citation type="journal article" date="2012" name="Science">
        <title>The Paleozoic origin of enzymatic lignin decomposition reconstructed from 31 fungal genomes.</title>
        <authorList>
            <person name="Floudas D."/>
            <person name="Binder M."/>
            <person name="Riley R."/>
            <person name="Barry K."/>
            <person name="Blanchette R.A."/>
            <person name="Henrissat B."/>
            <person name="Martinez A.T."/>
            <person name="Otillar R."/>
            <person name="Spatafora J.W."/>
            <person name="Yadav J.S."/>
            <person name="Aerts A."/>
            <person name="Benoit I."/>
            <person name="Boyd A."/>
            <person name="Carlson A."/>
            <person name="Copeland A."/>
            <person name="Coutinho P.M."/>
            <person name="de Vries R.P."/>
            <person name="Ferreira P."/>
            <person name="Findley K."/>
            <person name="Foster B."/>
            <person name="Gaskell J."/>
            <person name="Glotzer D."/>
            <person name="Gorecki P."/>
            <person name="Heitman J."/>
            <person name="Hesse C."/>
            <person name="Hori C."/>
            <person name="Igarashi K."/>
            <person name="Jurgens J.A."/>
            <person name="Kallen N."/>
            <person name="Kersten P."/>
            <person name="Kohler A."/>
            <person name="Kuees U."/>
            <person name="Kumar T.K.A."/>
            <person name="Kuo A."/>
            <person name="LaButti K."/>
            <person name="Larrondo L.F."/>
            <person name="Lindquist E."/>
            <person name="Ling A."/>
            <person name="Lombard V."/>
            <person name="Lucas S."/>
            <person name="Lundell T."/>
            <person name="Martin R."/>
            <person name="McLaughlin D.J."/>
            <person name="Morgenstern I."/>
            <person name="Morin E."/>
            <person name="Murat C."/>
            <person name="Nagy L.G."/>
            <person name="Nolan M."/>
            <person name="Ohm R.A."/>
            <person name="Patyshakuliyeva A."/>
            <person name="Rokas A."/>
            <person name="Ruiz-Duenas F.J."/>
            <person name="Sabat G."/>
            <person name="Salamov A."/>
            <person name="Samejima M."/>
            <person name="Schmutz J."/>
            <person name="Slot J.C."/>
            <person name="St John F."/>
            <person name="Stenlid J."/>
            <person name="Sun H."/>
            <person name="Sun S."/>
            <person name="Syed K."/>
            <person name="Tsang A."/>
            <person name="Wiebenga A."/>
            <person name="Young D."/>
            <person name="Pisabarro A."/>
            <person name="Eastwood D.C."/>
            <person name="Martin F."/>
            <person name="Cullen D."/>
            <person name="Grigoriev I.V."/>
            <person name="Hibbett D.S."/>
        </authorList>
    </citation>
    <scope>NUCLEOTIDE SEQUENCE</scope>
    <source>
        <strain evidence="2">FP-58527</strain>
    </source>
</reference>
<evidence type="ECO:0000313" key="1">
    <source>
        <dbReference type="EMBL" id="EPS92492.1"/>
    </source>
</evidence>
<dbReference type="EMBL" id="KE504539">
    <property type="protein sequence ID" value="EPS92492.1"/>
    <property type="molecule type" value="Genomic_DNA"/>
</dbReference>
<accession>S8DHM0</accession>
<protein>
    <submittedName>
        <fullName evidence="1">Uncharacterized protein</fullName>
    </submittedName>
</protein>
<dbReference type="HOGENOM" id="CLU_2764716_0_0_1"/>
<sequence>LNLLCRVSRKKCDFVLAALRLMLSQLATRLGDRSIGLAHLPSDVRSLLRRFDLDPDVTAYVCCPDCFCLY</sequence>
<dbReference type="OrthoDB" id="2952577at2759"/>
<evidence type="ECO:0000313" key="2">
    <source>
        <dbReference type="Proteomes" id="UP000015241"/>
    </source>
</evidence>
<proteinExistence type="predicted"/>
<gene>
    <name evidence="1" type="ORF">FOMPIDRAFT_7947</name>
</gene>
<feature type="non-terminal residue" evidence="1">
    <location>
        <position position="70"/>
    </location>
</feature>
<keyword evidence="2" id="KW-1185">Reference proteome</keyword>
<name>S8DHM0_FOMSC</name>
<dbReference type="InParanoid" id="S8DHM0"/>